<dbReference type="SMART" id="SM00066">
    <property type="entry name" value="GAL4"/>
    <property type="match status" value="1"/>
</dbReference>
<dbReference type="PROSITE" id="PS00463">
    <property type="entry name" value="ZN2_CY6_FUNGAL_1"/>
    <property type="match status" value="1"/>
</dbReference>
<evidence type="ECO:0000256" key="4">
    <source>
        <dbReference type="ARBA" id="ARBA00023163"/>
    </source>
</evidence>
<evidence type="ECO:0000256" key="6">
    <source>
        <dbReference type="SAM" id="MobiDB-lite"/>
    </source>
</evidence>
<evidence type="ECO:0000259" key="7">
    <source>
        <dbReference type="PROSITE" id="PS50048"/>
    </source>
</evidence>
<evidence type="ECO:0000256" key="2">
    <source>
        <dbReference type="ARBA" id="ARBA00023015"/>
    </source>
</evidence>
<evidence type="ECO:0000256" key="1">
    <source>
        <dbReference type="ARBA" id="ARBA00022723"/>
    </source>
</evidence>
<dbReference type="CDD" id="cd00067">
    <property type="entry name" value="GAL4"/>
    <property type="match status" value="1"/>
</dbReference>
<feature type="compositionally biased region" description="Low complexity" evidence="6">
    <location>
        <begin position="75"/>
        <end position="102"/>
    </location>
</feature>
<dbReference type="InParanoid" id="A0A084R004"/>
<protein>
    <recommendedName>
        <fullName evidence="7">Zn(2)-C6 fungal-type domain-containing protein</fullName>
    </recommendedName>
</protein>
<accession>A0A084R004</accession>
<evidence type="ECO:0000256" key="3">
    <source>
        <dbReference type="ARBA" id="ARBA00023125"/>
    </source>
</evidence>
<dbReference type="GO" id="GO:0000981">
    <property type="term" value="F:DNA-binding transcription factor activity, RNA polymerase II-specific"/>
    <property type="evidence" value="ECO:0007669"/>
    <property type="project" value="InterPro"/>
</dbReference>
<organism evidence="8 9">
    <name type="scientific">Stachybotrys chlorohalonatus (strain IBT 40285)</name>
    <dbReference type="NCBI Taxonomy" id="1283841"/>
    <lineage>
        <taxon>Eukaryota</taxon>
        <taxon>Fungi</taxon>
        <taxon>Dikarya</taxon>
        <taxon>Ascomycota</taxon>
        <taxon>Pezizomycotina</taxon>
        <taxon>Sordariomycetes</taxon>
        <taxon>Hypocreomycetidae</taxon>
        <taxon>Hypocreales</taxon>
        <taxon>Stachybotryaceae</taxon>
        <taxon>Stachybotrys</taxon>
    </lineage>
</organism>
<dbReference type="InterPro" id="IPR013700">
    <property type="entry name" value="AflR"/>
</dbReference>
<keyword evidence="5" id="KW-0539">Nucleus</keyword>
<dbReference type="STRING" id="1283841.A0A084R004"/>
<dbReference type="OMA" id="RCESVQQ"/>
<keyword evidence="4" id="KW-0804">Transcription</keyword>
<dbReference type="Pfam" id="PF08493">
    <property type="entry name" value="AflR"/>
    <property type="match status" value="1"/>
</dbReference>
<proteinExistence type="predicted"/>
<name>A0A084R004_STAC4</name>
<reference evidence="8 9" key="1">
    <citation type="journal article" date="2014" name="BMC Genomics">
        <title>Comparative genome sequencing reveals chemotype-specific gene clusters in the toxigenic black mold Stachybotrys.</title>
        <authorList>
            <person name="Semeiks J."/>
            <person name="Borek D."/>
            <person name="Otwinowski Z."/>
            <person name="Grishin N.V."/>
        </authorList>
    </citation>
    <scope>NUCLEOTIDE SEQUENCE [LARGE SCALE GENOMIC DNA]</scope>
    <source>
        <strain evidence="8 9">IBT 40285</strain>
    </source>
</reference>
<dbReference type="SUPFAM" id="SSF57701">
    <property type="entry name" value="Zn2/Cys6 DNA-binding domain"/>
    <property type="match status" value="1"/>
</dbReference>
<feature type="domain" description="Zn(2)-C6 fungal-type" evidence="7">
    <location>
        <begin position="35"/>
        <end position="65"/>
    </location>
</feature>
<dbReference type="Proteomes" id="UP000028524">
    <property type="component" value="Unassembled WGS sequence"/>
</dbReference>
<dbReference type="HOGENOM" id="CLU_597405_0_0_1"/>
<dbReference type="Pfam" id="PF00172">
    <property type="entry name" value="Zn_clus"/>
    <property type="match status" value="1"/>
</dbReference>
<keyword evidence="2" id="KW-0805">Transcription regulation</keyword>
<dbReference type="InterPro" id="IPR001138">
    <property type="entry name" value="Zn2Cys6_DnaBD"/>
</dbReference>
<sequence>MANLASDGDGYLSFGTQTQGQGARPTPVNSKLRTTCDRCTALKVRCNKERPACERCETMGLHCAYSPFRWRGRPSTNSNSNSNNINVNTDDNASAINSDNSNQPISSLTSSPGTTTATEDVVTRPSTLASTNGDVFLDGNSLFNNNFDASTLYLSSDASWGTLNTLDATLGSSDNIALEPTDDSAPYTQNTRRSPLILREQPLLSDENGSYTCINLALHALCRLQRMVPSDSFNCRGDSSRALDHLMDVDVILNDDLARDNDTNSKRSRGISTDQAMKANRAAMQTMNQILSRNCGAGCLTNPDLGLLLCTIGARMLARYQDIFNCIRHYSPRRQQQQQHHHHHPLESSSELLYFKPVEFVDFKIDLATSRRMNFELLLYEVKSLAQFLDALRNQGEEPISKRAGNHSNNDSTNNNNNRNDTAAKSRTPNVQEEFHQLLISSVSKVISEIKALCQTQD</sequence>
<dbReference type="PRINTS" id="PR00755">
    <property type="entry name" value="AFLATOXINBRP"/>
</dbReference>
<dbReference type="GO" id="GO:0008270">
    <property type="term" value="F:zinc ion binding"/>
    <property type="evidence" value="ECO:0007669"/>
    <property type="project" value="InterPro"/>
</dbReference>
<dbReference type="GO" id="GO:0003677">
    <property type="term" value="F:DNA binding"/>
    <property type="evidence" value="ECO:0007669"/>
    <property type="project" value="UniProtKB-KW"/>
</dbReference>
<dbReference type="Gene3D" id="4.10.240.10">
    <property type="entry name" value="Zn(2)-C6 fungal-type DNA-binding domain"/>
    <property type="match status" value="1"/>
</dbReference>
<evidence type="ECO:0000313" key="8">
    <source>
        <dbReference type="EMBL" id="KFA69539.1"/>
    </source>
</evidence>
<dbReference type="OrthoDB" id="2943660at2759"/>
<feature type="compositionally biased region" description="Polar residues" evidence="6">
    <location>
        <begin position="14"/>
        <end position="31"/>
    </location>
</feature>
<dbReference type="PROSITE" id="PS50048">
    <property type="entry name" value="ZN2_CY6_FUNGAL_2"/>
    <property type="match status" value="1"/>
</dbReference>
<keyword evidence="3" id="KW-0238">DNA-binding</keyword>
<keyword evidence="1" id="KW-0479">Metal-binding</keyword>
<feature type="compositionally biased region" description="Polar residues" evidence="6">
    <location>
        <begin position="103"/>
        <end position="125"/>
    </location>
</feature>
<feature type="compositionally biased region" description="Low complexity" evidence="6">
    <location>
        <begin position="406"/>
        <end position="421"/>
    </location>
</feature>
<feature type="region of interest" description="Disordered" evidence="6">
    <location>
        <begin position="1"/>
        <end position="31"/>
    </location>
</feature>
<gene>
    <name evidence="8" type="ORF">S40285_07283</name>
</gene>
<keyword evidence="9" id="KW-1185">Reference proteome</keyword>
<evidence type="ECO:0000256" key="5">
    <source>
        <dbReference type="ARBA" id="ARBA00023242"/>
    </source>
</evidence>
<dbReference type="GO" id="GO:0045122">
    <property type="term" value="P:aflatoxin biosynthetic process"/>
    <property type="evidence" value="ECO:0007669"/>
    <property type="project" value="InterPro"/>
</dbReference>
<feature type="region of interest" description="Disordered" evidence="6">
    <location>
        <begin position="399"/>
        <end position="430"/>
    </location>
</feature>
<feature type="region of interest" description="Disordered" evidence="6">
    <location>
        <begin position="74"/>
        <end position="125"/>
    </location>
</feature>
<dbReference type="GO" id="GO:0005634">
    <property type="term" value="C:nucleus"/>
    <property type="evidence" value="ECO:0007669"/>
    <property type="project" value="InterPro"/>
</dbReference>
<dbReference type="AlphaFoldDB" id="A0A084R004"/>
<dbReference type="InterPro" id="IPR036864">
    <property type="entry name" value="Zn2-C6_fun-type_DNA-bd_sf"/>
</dbReference>
<evidence type="ECO:0000313" key="9">
    <source>
        <dbReference type="Proteomes" id="UP000028524"/>
    </source>
</evidence>
<dbReference type="EMBL" id="KL659442">
    <property type="protein sequence ID" value="KFA69539.1"/>
    <property type="molecule type" value="Genomic_DNA"/>
</dbReference>